<evidence type="ECO:0000256" key="1">
    <source>
        <dbReference type="SAM" id="SignalP"/>
    </source>
</evidence>
<protein>
    <submittedName>
        <fullName evidence="2">Copper chaperone PCu(A)C</fullName>
    </submittedName>
</protein>
<dbReference type="SUPFAM" id="SSF110087">
    <property type="entry name" value="DR1885-like metal-binding protein"/>
    <property type="match status" value="1"/>
</dbReference>
<feature type="chain" id="PRO_5047186017" evidence="1">
    <location>
        <begin position="23"/>
        <end position="160"/>
    </location>
</feature>
<dbReference type="PANTHER" id="PTHR36302">
    <property type="entry name" value="BLR7088 PROTEIN"/>
    <property type="match status" value="1"/>
</dbReference>
<dbReference type="PANTHER" id="PTHR36302:SF1">
    <property type="entry name" value="COPPER CHAPERONE PCU(A)C"/>
    <property type="match status" value="1"/>
</dbReference>
<dbReference type="EMBL" id="JBHSLU010000082">
    <property type="protein sequence ID" value="MFC5508266.1"/>
    <property type="molecule type" value="Genomic_DNA"/>
</dbReference>
<dbReference type="Gene3D" id="2.60.40.1890">
    <property type="entry name" value="PCu(A)C copper chaperone"/>
    <property type="match status" value="1"/>
</dbReference>
<dbReference type="RefSeq" id="WP_066723300.1">
    <property type="nucleotide sequence ID" value="NZ_JBHSLU010000082.1"/>
</dbReference>
<dbReference type="InterPro" id="IPR058248">
    <property type="entry name" value="Lxx211020-like"/>
</dbReference>
<evidence type="ECO:0000313" key="2">
    <source>
        <dbReference type="EMBL" id="MFC5508266.1"/>
    </source>
</evidence>
<accession>A0ABW0P6J8</accession>
<reference evidence="3" key="1">
    <citation type="journal article" date="2019" name="Int. J. Syst. Evol. Microbiol.">
        <title>The Global Catalogue of Microorganisms (GCM) 10K type strain sequencing project: providing services to taxonomists for standard genome sequencing and annotation.</title>
        <authorList>
            <consortium name="The Broad Institute Genomics Platform"/>
            <consortium name="The Broad Institute Genome Sequencing Center for Infectious Disease"/>
            <person name="Wu L."/>
            <person name="Ma J."/>
        </authorList>
    </citation>
    <scope>NUCLEOTIDE SEQUENCE [LARGE SCALE GENOMIC DNA]</scope>
    <source>
        <strain evidence="3">CCUG 43117</strain>
    </source>
</reference>
<gene>
    <name evidence="2" type="ORF">ACFPN9_23770</name>
</gene>
<keyword evidence="3" id="KW-1185">Reference proteome</keyword>
<feature type="signal peptide" evidence="1">
    <location>
        <begin position="1"/>
        <end position="22"/>
    </location>
</feature>
<dbReference type="InterPro" id="IPR007410">
    <property type="entry name" value="LpqE-like"/>
</dbReference>
<dbReference type="Proteomes" id="UP001596060">
    <property type="component" value="Unassembled WGS sequence"/>
</dbReference>
<sequence>MNKPVHYLAAAMLTLTSVVALAHDYTLGSLKIDHPWTRATPGGAKVAGGYLTVQNNGSAPDRLIGGSSEIAGRVEIHEMAVKDGIMTMRPLDKGLEVKPGEKAELKPGGYHIMFMELKRPLKEGERVKGTLQFEKAGTVAVEFAVQGVGARDTGHTGHKH</sequence>
<name>A0ABW0P6J8_9HYPH</name>
<proteinExistence type="predicted"/>
<dbReference type="Pfam" id="PF04314">
    <property type="entry name" value="PCuAC"/>
    <property type="match status" value="1"/>
</dbReference>
<organism evidence="2 3">
    <name type="scientific">Bosea massiliensis</name>
    <dbReference type="NCBI Taxonomy" id="151419"/>
    <lineage>
        <taxon>Bacteria</taxon>
        <taxon>Pseudomonadati</taxon>
        <taxon>Pseudomonadota</taxon>
        <taxon>Alphaproteobacteria</taxon>
        <taxon>Hyphomicrobiales</taxon>
        <taxon>Boseaceae</taxon>
        <taxon>Bosea</taxon>
    </lineage>
</organism>
<keyword evidence="1" id="KW-0732">Signal</keyword>
<comment type="caution">
    <text evidence="2">The sequence shown here is derived from an EMBL/GenBank/DDBJ whole genome shotgun (WGS) entry which is preliminary data.</text>
</comment>
<dbReference type="InterPro" id="IPR036182">
    <property type="entry name" value="PCuAC_sf"/>
</dbReference>
<evidence type="ECO:0000313" key="3">
    <source>
        <dbReference type="Proteomes" id="UP001596060"/>
    </source>
</evidence>